<dbReference type="Pfam" id="PF00202">
    <property type="entry name" value="Aminotran_3"/>
    <property type="match status" value="1"/>
</dbReference>
<dbReference type="PANTHER" id="PTHR42684">
    <property type="entry name" value="ADENOSYLMETHIONINE-8-AMINO-7-OXONONANOATE AMINOTRANSFERASE"/>
    <property type="match status" value="1"/>
</dbReference>
<evidence type="ECO:0000256" key="2">
    <source>
        <dbReference type="ARBA" id="ARBA00005063"/>
    </source>
</evidence>
<comment type="subcellular location">
    <subcellularLocation>
        <location evidence="9">Cytoplasm</location>
    </subcellularLocation>
</comment>
<proteinExistence type="inferred from homology"/>
<evidence type="ECO:0000256" key="8">
    <source>
        <dbReference type="ARBA" id="ARBA00048449"/>
    </source>
</evidence>
<evidence type="ECO:0000256" key="6">
    <source>
        <dbReference type="ARBA" id="ARBA00022756"/>
    </source>
</evidence>
<evidence type="ECO:0000256" key="9">
    <source>
        <dbReference type="HAMAP-Rule" id="MF_00834"/>
    </source>
</evidence>
<feature type="binding site" evidence="9">
    <location>
        <position position="242"/>
    </location>
    <ligand>
        <name>pyridoxal 5'-phosphate</name>
        <dbReference type="ChEBI" id="CHEBI:597326"/>
    </ligand>
</feature>
<dbReference type="Proteomes" id="UP000552757">
    <property type="component" value="Unassembled WGS sequence"/>
</dbReference>
<dbReference type="NCBIfam" id="NF004624">
    <property type="entry name" value="PRK05964.1"/>
    <property type="match status" value="1"/>
</dbReference>
<comment type="function">
    <text evidence="9">Catalyzes the transfer of the alpha-amino group from S-adenosyl-L-methionine (SAM) to 7-keto-8-aminopelargonic acid (KAPA) to form 7,8-diaminopelargonic acid (DAPA). It is the only aminotransferase known to utilize SAM as an amino donor.</text>
</comment>
<feature type="binding site" evidence="9">
    <location>
        <position position="44"/>
    </location>
    <ligand>
        <name>substrate</name>
    </ligand>
</feature>
<evidence type="ECO:0000256" key="3">
    <source>
        <dbReference type="ARBA" id="ARBA00022576"/>
    </source>
</evidence>
<dbReference type="UniPathway" id="UPA00078">
    <property type="reaction ID" value="UER00160"/>
</dbReference>
<protein>
    <recommendedName>
        <fullName evidence="9">Adenosylmethionine-8-amino-7-oxononanoate aminotransferase</fullName>
        <ecNumber evidence="9">2.6.1.62</ecNumber>
    </recommendedName>
    <alternativeName>
        <fullName evidence="9">7,8-diamino-pelargonic acid aminotransferase</fullName>
        <shortName evidence="9">DAPA AT</shortName>
        <shortName evidence="9">DAPA aminotransferase</shortName>
    </alternativeName>
    <alternativeName>
        <fullName evidence="9">7,8-diaminononanoate synthase</fullName>
        <shortName evidence="9">DANS</shortName>
    </alternativeName>
    <alternativeName>
        <fullName evidence="9">Diaminopelargonic acid synthase</fullName>
    </alternativeName>
</protein>
<keyword evidence="11" id="KW-1185">Reference proteome</keyword>
<comment type="subunit">
    <text evidence="9">Homodimer.</text>
</comment>
<keyword evidence="3 9" id="KW-0032">Aminotransferase</keyword>
<comment type="cofactor">
    <cofactor evidence="1 9">
        <name>pyridoxal 5'-phosphate</name>
        <dbReference type="ChEBI" id="CHEBI:597326"/>
    </cofactor>
</comment>
<dbReference type="EMBL" id="JACIEB010000004">
    <property type="protein sequence ID" value="MBB3982522.1"/>
    <property type="molecule type" value="Genomic_DNA"/>
</dbReference>
<comment type="pathway">
    <text evidence="2 9">Cofactor biosynthesis; biotin biosynthesis; 7,8-diaminononanoate from 8-amino-7-oxononanoate (SAM route): step 1/1.</text>
</comment>
<evidence type="ECO:0000256" key="5">
    <source>
        <dbReference type="ARBA" id="ARBA00022691"/>
    </source>
</evidence>
<feature type="binding site" evidence="9">
    <location>
        <position position="146"/>
    </location>
    <ligand>
        <name>substrate</name>
    </ligand>
</feature>
<dbReference type="GO" id="GO:0005737">
    <property type="term" value="C:cytoplasm"/>
    <property type="evidence" value="ECO:0007669"/>
    <property type="project" value="UniProtKB-SubCell"/>
</dbReference>
<keyword evidence="7 9" id="KW-0663">Pyridoxal phosphate</keyword>
<evidence type="ECO:0000256" key="4">
    <source>
        <dbReference type="ARBA" id="ARBA00022679"/>
    </source>
</evidence>
<keyword evidence="6 9" id="KW-0093">Biotin biosynthesis</keyword>
<gene>
    <name evidence="9" type="primary">bioA</name>
    <name evidence="10" type="ORF">GGR44_002185</name>
</gene>
<dbReference type="Gene3D" id="3.90.1150.10">
    <property type="entry name" value="Aspartate Aminotransferase, domain 1"/>
    <property type="match status" value="1"/>
</dbReference>
<feature type="binding site" evidence="9">
    <location>
        <position position="271"/>
    </location>
    <ligand>
        <name>substrate</name>
    </ligand>
</feature>
<accession>A0A7W6DGV8</accession>
<feature type="binding site" evidence="9">
    <location>
        <position position="305"/>
    </location>
    <ligand>
        <name>substrate</name>
    </ligand>
</feature>
<sequence length="432" mass="45816">MTSPVWHPFTQHGLKEPIPHVVGAKGAELHLADGGTLIDAISSWWVTTHGHCHPRIAAAIADQAGRLDQMIFAGYTHEPAEQVARGLVALAPRAPGRPPLAHVFYSDSGSTAVEVALKMALGYWHNRALDGGSMARAHILVMEHSYHGDTIGAMSVGERGVYNQAWAPLLFDVGAIPFPAPGREQQTLAALEAACADKARPPAAFIVEPLVLGAGGMLVYSPAILREMAAICARHDVLFIADEVMTGWGRTGTMFACEQAGVAPDIMAVAKGITGGAIPLAATLSTAAIFDAHVSTDRSRQFFHSSSYTANPIACAAAAANLAIWREEDVAGRIAALSASLARRLERIAAHPALDNPRGLGAIGAIDLRTADAGYLSDLAPRLRAFFLERGLLMRPLGNSIYWMPPYCIDEAQLDRLFDAILSAADRFGGTA</sequence>
<feature type="modified residue" description="N6-(pyridoxal phosphate)lysine" evidence="9">
    <location>
        <position position="271"/>
    </location>
</feature>
<comment type="caution">
    <text evidence="10">The sequence shown here is derived from an EMBL/GenBank/DDBJ whole genome shotgun (WGS) entry which is preliminary data.</text>
</comment>
<evidence type="ECO:0000256" key="7">
    <source>
        <dbReference type="ARBA" id="ARBA00022898"/>
    </source>
</evidence>
<dbReference type="EC" id="2.6.1.62" evidence="9"/>
<dbReference type="NCBIfam" id="TIGR00508">
    <property type="entry name" value="bioA"/>
    <property type="match status" value="1"/>
</dbReference>
<evidence type="ECO:0000256" key="1">
    <source>
        <dbReference type="ARBA" id="ARBA00001933"/>
    </source>
</evidence>
<evidence type="ECO:0000313" key="11">
    <source>
        <dbReference type="Proteomes" id="UP000552757"/>
    </source>
</evidence>
<dbReference type="InterPro" id="IPR015424">
    <property type="entry name" value="PyrdxlP-dep_Trfase"/>
</dbReference>
<evidence type="ECO:0000313" key="10">
    <source>
        <dbReference type="EMBL" id="MBB3982522.1"/>
    </source>
</evidence>
<dbReference type="GO" id="GO:0004141">
    <property type="term" value="F:dethiobiotin synthase activity"/>
    <property type="evidence" value="ECO:0007669"/>
    <property type="project" value="TreeGrafter"/>
</dbReference>
<dbReference type="InterPro" id="IPR015421">
    <property type="entry name" value="PyrdxlP-dep_Trfase_major"/>
</dbReference>
<dbReference type="GO" id="GO:0009102">
    <property type="term" value="P:biotin biosynthetic process"/>
    <property type="evidence" value="ECO:0007669"/>
    <property type="project" value="UniProtKB-UniRule"/>
</dbReference>
<dbReference type="CDD" id="cd00610">
    <property type="entry name" value="OAT_like"/>
    <property type="match status" value="1"/>
</dbReference>
<keyword evidence="5 9" id="KW-0949">S-adenosyl-L-methionine</keyword>
<dbReference type="Gene3D" id="3.40.640.10">
    <property type="entry name" value="Type I PLP-dependent aspartate aminotransferase-like (Major domain)"/>
    <property type="match status" value="1"/>
</dbReference>
<feature type="binding site" evidence="9">
    <location>
        <begin position="109"/>
        <end position="110"/>
    </location>
    <ligand>
        <name>pyridoxal 5'-phosphate</name>
        <dbReference type="ChEBI" id="CHEBI:597326"/>
    </ligand>
</feature>
<dbReference type="HAMAP" id="MF_00834">
    <property type="entry name" value="BioA"/>
    <property type="match status" value="1"/>
</dbReference>
<dbReference type="InterPro" id="IPR015422">
    <property type="entry name" value="PyrdxlP-dep_Trfase_small"/>
</dbReference>
<feature type="site" description="Participates in the substrate recognition with KAPA and in a stacking interaction with the adenine ring of SAM" evidence="9">
    <location>
        <position position="9"/>
    </location>
</feature>
<dbReference type="GO" id="GO:0030170">
    <property type="term" value="F:pyridoxal phosphate binding"/>
    <property type="evidence" value="ECO:0007669"/>
    <property type="project" value="UniProtKB-UniRule"/>
</dbReference>
<keyword evidence="9" id="KW-0963">Cytoplasm</keyword>
<organism evidence="10 11">
    <name type="scientific">Sphingobium fontiphilum</name>
    <dbReference type="NCBI Taxonomy" id="944425"/>
    <lineage>
        <taxon>Bacteria</taxon>
        <taxon>Pseudomonadati</taxon>
        <taxon>Pseudomonadota</taxon>
        <taxon>Alphaproteobacteria</taxon>
        <taxon>Sphingomonadales</taxon>
        <taxon>Sphingomonadaceae</taxon>
        <taxon>Sphingobium</taxon>
    </lineage>
</organism>
<dbReference type="AlphaFoldDB" id="A0A7W6DGV8"/>
<name>A0A7W6DGV8_9SPHN</name>
<feature type="binding site" evidence="9">
    <location>
        <position position="395"/>
    </location>
    <ligand>
        <name>substrate</name>
    </ligand>
</feature>
<dbReference type="PANTHER" id="PTHR42684:SF3">
    <property type="entry name" value="ADENOSYLMETHIONINE-8-AMINO-7-OXONONANOATE AMINOTRANSFERASE"/>
    <property type="match status" value="1"/>
</dbReference>
<dbReference type="FunFam" id="3.40.640.10:FF:000004">
    <property type="entry name" value="Acetylornithine aminotransferase"/>
    <property type="match status" value="1"/>
</dbReference>
<dbReference type="InterPro" id="IPR005815">
    <property type="entry name" value="BioA"/>
</dbReference>
<reference evidence="10 11" key="1">
    <citation type="submission" date="2020-08" db="EMBL/GenBank/DDBJ databases">
        <title>Genomic Encyclopedia of Type Strains, Phase IV (KMG-IV): sequencing the most valuable type-strain genomes for metagenomic binning, comparative biology and taxonomic classification.</title>
        <authorList>
            <person name="Goeker M."/>
        </authorList>
    </citation>
    <scope>NUCLEOTIDE SEQUENCE [LARGE SCALE GENOMIC DNA]</scope>
    <source>
        <strain evidence="10 11">DSM 29348</strain>
    </source>
</reference>
<feature type="binding site" evidence="9">
    <location>
        <begin position="306"/>
        <end position="307"/>
    </location>
    <ligand>
        <name>pyridoxal 5'-phosphate</name>
        <dbReference type="ChEBI" id="CHEBI:597326"/>
    </ligand>
</feature>
<comment type="catalytic activity">
    <reaction evidence="8 9">
        <text>(8S)-8-amino-7-oxononanoate + S-adenosyl-L-methionine = S-adenosyl-4-methylsulfanyl-2-oxobutanoate + (7R,8S)-7,8-diammoniononanoate</text>
        <dbReference type="Rhea" id="RHEA:16861"/>
        <dbReference type="ChEBI" id="CHEBI:16490"/>
        <dbReference type="ChEBI" id="CHEBI:59789"/>
        <dbReference type="ChEBI" id="CHEBI:149468"/>
        <dbReference type="ChEBI" id="CHEBI:149469"/>
        <dbReference type="EC" id="2.6.1.62"/>
    </reaction>
</comment>
<dbReference type="GO" id="GO:0004015">
    <property type="term" value="F:adenosylmethionine-8-amino-7-oxononanoate transaminase activity"/>
    <property type="evidence" value="ECO:0007669"/>
    <property type="project" value="UniProtKB-UniRule"/>
</dbReference>
<dbReference type="InterPro" id="IPR005814">
    <property type="entry name" value="Aminotrans_3"/>
</dbReference>
<keyword evidence="4 9" id="KW-0808">Transferase</keyword>
<dbReference type="SUPFAM" id="SSF53383">
    <property type="entry name" value="PLP-dependent transferases"/>
    <property type="match status" value="1"/>
</dbReference>
<comment type="similarity">
    <text evidence="9">Belongs to the class-III pyridoxal-phosphate-dependent aminotransferase family. BioA subfamily.</text>
</comment>
<dbReference type="RefSeq" id="WP_183955573.1">
    <property type="nucleotide sequence ID" value="NZ_JACIEB010000004.1"/>
</dbReference>